<dbReference type="SUPFAM" id="SSF47095">
    <property type="entry name" value="HMG-box"/>
    <property type="match status" value="1"/>
</dbReference>
<reference evidence="6" key="1">
    <citation type="submission" date="2012-11" db="EMBL/GenBank/DDBJ databases">
        <authorList>
            <person name="Lucero-Rivera Y.E."/>
            <person name="Tovar-Ramirez D."/>
        </authorList>
    </citation>
    <scope>NUCLEOTIDE SEQUENCE</scope>
    <source>
        <tissue evidence="6">Salivary gland</tissue>
    </source>
</reference>
<dbReference type="Pfam" id="PF10222">
    <property type="entry name" value="DUF2152"/>
    <property type="match status" value="1"/>
</dbReference>
<dbReference type="CDD" id="cd00782">
    <property type="entry name" value="MutL_Trans"/>
    <property type="match status" value="1"/>
</dbReference>
<dbReference type="GO" id="GO:0032389">
    <property type="term" value="C:MutLalpha complex"/>
    <property type="evidence" value="ECO:0007669"/>
    <property type="project" value="TreeGrafter"/>
</dbReference>
<reference evidence="6" key="2">
    <citation type="journal article" date="2015" name="J. Proteomics">
        <title>Sexual differences in the sialomes of the zebra tick, Rhipicephalus pulchellus.</title>
        <authorList>
            <person name="Tan A.W."/>
            <person name="Francischetti I.M."/>
            <person name="Slovak M."/>
            <person name="Kini R.M."/>
            <person name="Ribeiro J.M."/>
        </authorList>
    </citation>
    <scope>NUCLEOTIDE SEQUENCE</scope>
    <source>
        <tissue evidence="6">Salivary gland</tissue>
    </source>
</reference>
<dbReference type="SUPFAM" id="SSF54211">
    <property type="entry name" value="Ribosomal protein S5 domain 2-like"/>
    <property type="match status" value="1"/>
</dbReference>
<dbReference type="SUPFAM" id="SSF55874">
    <property type="entry name" value="ATPase domain of HSP90 chaperone/DNA topoisomerase II/histidine kinase"/>
    <property type="match status" value="1"/>
</dbReference>
<evidence type="ECO:0000313" key="6">
    <source>
        <dbReference type="EMBL" id="JAA61387.1"/>
    </source>
</evidence>
<dbReference type="NCBIfam" id="TIGR00585">
    <property type="entry name" value="mutl"/>
    <property type="match status" value="1"/>
</dbReference>
<dbReference type="GO" id="GO:0030983">
    <property type="term" value="F:mismatched DNA binding"/>
    <property type="evidence" value="ECO:0007669"/>
    <property type="project" value="InterPro"/>
</dbReference>
<sequence>SRKMLLLVMMVLALVLYIGPSLFRWVRRKTPIMIDPSIGCVALNVDPFLRDVGEFDASLYRSYESSTDKRLLSFVGNGKIGFSVDDDNTLFIFNNRTLSLALPFHPGVEITYPQASHQEGNVVHFVKGTVFRYQCFNKRRKTISVSHTYYAHRTIPSLLVQTVKIVNPLSDPITFGIEQKGSTTENLQAKPLGIKDRYGQENIIWHGKVSPGVSKDTVIAFALVTPKLPNTVTVEPKSSTVLKVQTLVDYSLPVKSKDYPSAVSQLQSFLREEMQRVVSIESHILRNMHVDAWSQVDYGLDKIEVIDNGHGVGEDDLPLVVLAGYTSKIRSSEDLLSLATYGFRGQALAAIAAVSRVTVASGPQDGEQGLALCFDTQGNIVSRKALPWNGGMRVTIEDIFKNIPVRRKHMDTMKAKSAQLKKVQHFLHAMAIACPGVGLSLHHNKSVIWTKVPVKTMREAIGQVYGISTLQMLHYSEGRDDNSGTTIKLFVPDVSIKDKEKLPTSSEPEKSVLLVNGRPVRVKEMMQLLLNEFSLAIGAEDGGSTKHPVAVVSVDVPPSELDVNLEPDKTAVVFTKKDAVFELFEGLVRKAFSSASAKDVGDDAVEDGVATAQLPSDDSAARNRQDLGAADDLDRLFDDFVMPDDACEDLECQMNKDLPVTPDGNKENVASLTEKAAVPPNETTALCKDLPDALSEKISTPSKNVAAPLPVPERQASLWSLGILQNTQGRTVAEPTRVGGIAEKRPMISPLKDRTPSKRMRMPTKPSGVQSWLKDMLGTQKRSAKEIYCARRKKEILSQVPDTPLMELSELLEQGWTSLTPDEKQQYEKQAGKSPMECNKSPSMPQQTKESGPPKQSASNWKRVELQFSMQSIKEHFEDYCQLSQQPLSLETTLVGPLRGCPTDAWVVWHKAKLCTLNTARLREAITFKRLLASYPIPSEEADPPITVTPTILGSDLLWNTLLGMKNETRDTSGYLYVTDPLLTCNGFHVRILPGSKAEIVKLPKDQALSEMVEILKTASSCPSVTVATCRLPRTVALLRDEATRMVRNMPPKMLRDEVRELLAGQQDLLQELCVHNRPICTHFFDMSTSFGHVSEDSSSQV</sequence>
<dbReference type="SMART" id="SM01340">
    <property type="entry name" value="DNA_mis_repair"/>
    <property type="match status" value="1"/>
</dbReference>
<dbReference type="PROSITE" id="PS50118">
    <property type="entry name" value="HMG_BOX_2"/>
    <property type="match status" value="1"/>
</dbReference>
<feature type="non-terminal residue" evidence="6">
    <location>
        <position position="1102"/>
    </location>
</feature>
<feature type="region of interest" description="Disordered" evidence="4">
    <location>
        <begin position="749"/>
        <end position="770"/>
    </location>
</feature>
<dbReference type="GO" id="GO:0005524">
    <property type="term" value="F:ATP binding"/>
    <property type="evidence" value="ECO:0007669"/>
    <property type="project" value="InterPro"/>
</dbReference>
<dbReference type="Gene3D" id="3.30.565.10">
    <property type="entry name" value="Histidine kinase-like ATPase, C-terminal domain"/>
    <property type="match status" value="1"/>
</dbReference>
<feature type="region of interest" description="Disordered" evidence="4">
    <location>
        <begin position="824"/>
        <end position="860"/>
    </location>
</feature>
<dbReference type="InterPro" id="IPR013507">
    <property type="entry name" value="DNA_mismatch_S5_2-like"/>
</dbReference>
<dbReference type="GO" id="GO:0006298">
    <property type="term" value="P:mismatch repair"/>
    <property type="evidence" value="ECO:0007669"/>
    <property type="project" value="InterPro"/>
</dbReference>
<evidence type="ECO:0000256" key="1">
    <source>
        <dbReference type="ARBA" id="ARBA00006082"/>
    </source>
</evidence>
<dbReference type="AlphaFoldDB" id="L7MC14"/>
<evidence type="ECO:0000259" key="5">
    <source>
        <dbReference type="PROSITE" id="PS50118"/>
    </source>
</evidence>
<dbReference type="PANTHER" id="PTHR10073">
    <property type="entry name" value="DNA MISMATCH REPAIR PROTEIN MLH, PMS, MUTL"/>
    <property type="match status" value="1"/>
</dbReference>
<dbReference type="EMBL" id="GACK01003647">
    <property type="protein sequence ID" value="JAA61387.1"/>
    <property type="molecule type" value="mRNA"/>
</dbReference>
<feature type="domain" description="HMG box" evidence="5">
    <location>
        <begin position="778"/>
        <end position="833"/>
    </location>
</feature>
<dbReference type="GO" id="GO:0140664">
    <property type="term" value="F:ATP-dependent DNA damage sensor activity"/>
    <property type="evidence" value="ECO:0007669"/>
    <property type="project" value="InterPro"/>
</dbReference>
<proteinExistence type="evidence at transcript level"/>
<dbReference type="InterPro" id="IPR018795">
    <property type="entry name" value="K2013-like"/>
</dbReference>
<dbReference type="GO" id="GO:0016887">
    <property type="term" value="F:ATP hydrolysis activity"/>
    <property type="evidence" value="ECO:0007669"/>
    <property type="project" value="InterPro"/>
</dbReference>
<protein>
    <submittedName>
        <fullName evidence="6">Putative dna mismatch repair protein</fullName>
    </submittedName>
</protein>
<keyword evidence="3" id="KW-0539">Nucleus</keyword>
<dbReference type="Gene3D" id="1.10.30.10">
    <property type="entry name" value="High mobility group box domain"/>
    <property type="match status" value="1"/>
</dbReference>
<dbReference type="InterPro" id="IPR036910">
    <property type="entry name" value="HMG_box_dom_sf"/>
</dbReference>
<feature type="compositionally biased region" description="Polar residues" evidence="4">
    <location>
        <begin position="840"/>
        <end position="860"/>
    </location>
</feature>
<keyword evidence="3" id="KW-0238">DNA-binding</keyword>
<keyword evidence="2" id="KW-0227">DNA damage</keyword>
<organism evidence="6">
    <name type="scientific">Rhipicephalus pulchellus</name>
    <name type="common">Yellow backed tick</name>
    <name type="synonym">Dermacentor pulchellus</name>
    <dbReference type="NCBI Taxonomy" id="72859"/>
    <lineage>
        <taxon>Eukaryota</taxon>
        <taxon>Metazoa</taxon>
        <taxon>Ecdysozoa</taxon>
        <taxon>Arthropoda</taxon>
        <taxon>Chelicerata</taxon>
        <taxon>Arachnida</taxon>
        <taxon>Acari</taxon>
        <taxon>Parasitiformes</taxon>
        <taxon>Ixodida</taxon>
        <taxon>Ixodoidea</taxon>
        <taxon>Ixodidae</taxon>
        <taxon>Rhipicephalinae</taxon>
        <taxon>Rhipicephalus</taxon>
        <taxon>Rhipicephalus</taxon>
    </lineage>
</organism>
<dbReference type="InterPro" id="IPR014721">
    <property type="entry name" value="Ribsml_uS5_D2-typ_fold_subgr"/>
</dbReference>
<feature type="non-terminal residue" evidence="6">
    <location>
        <position position="1"/>
    </location>
</feature>
<comment type="similarity">
    <text evidence="1">Belongs to the DNA mismatch repair MutL/HexB family.</text>
</comment>
<dbReference type="PANTHER" id="PTHR10073:SF54">
    <property type="entry name" value="PMS1 PROTEIN HOMOLOG 1"/>
    <property type="match status" value="1"/>
</dbReference>
<name>L7MC14_RHIPC</name>
<dbReference type="Gene3D" id="3.30.230.10">
    <property type="match status" value="1"/>
</dbReference>
<dbReference type="InterPro" id="IPR036890">
    <property type="entry name" value="HATPase_C_sf"/>
</dbReference>
<dbReference type="InterPro" id="IPR002099">
    <property type="entry name" value="MutL/Mlh/PMS"/>
</dbReference>
<accession>L7MC14</accession>
<dbReference type="InterPro" id="IPR009071">
    <property type="entry name" value="HMG_box_dom"/>
</dbReference>
<feature type="DNA-binding region" description="HMG box" evidence="3">
    <location>
        <begin position="778"/>
        <end position="833"/>
    </location>
</feature>
<evidence type="ECO:0000256" key="3">
    <source>
        <dbReference type="PROSITE-ProRule" id="PRU00267"/>
    </source>
</evidence>
<evidence type="ECO:0000256" key="2">
    <source>
        <dbReference type="ARBA" id="ARBA00022763"/>
    </source>
</evidence>
<dbReference type="InterPro" id="IPR038973">
    <property type="entry name" value="MutL/Mlh/Pms-like"/>
</dbReference>
<dbReference type="Pfam" id="PF01119">
    <property type="entry name" value="DNA_mis_repair"/>
    <property type="match status" value="1"/>
</dbReference>
<evidence type="ECO:0000256" key="4">
    <source>
        <dbReference type="SAM" id="MobiDB-lite"/>
    </source>
</evidence>
<dbReference type="InterPro" id="IPR020568">
    <property type="entry name" value="Ribosomal_Su5_D2-typ_SF"/>
</dbReference>